<reference evidence="1 2" key="1">
    <citation type="submission" date="2024-01" db="EMBL/GenBank/DDBJ databases">
        <title>The genomes of 5 underutilized Papilionoideae crops provide insights into root nodulation and disease resistanc.</title>
        <authorList>
            <person name="Jiang F."/>
        </authorList>
    </citation>
    <scope>NUCLEOTIDE SEQUENCE [LARGE SCALE GENOMIC DNA]</scope>
    <source>
        <strain evidence="1">DUOXIRENSHENG_FW03</strain>
        <tissue evidence="1">Leaves</tissue>
    </source>
</reference>
<comment type="caution">
    <text evidence="1">The sequence shown here is derived from an EMBL/GenBank/DDBJ whole genome shotgun (WGS) entry which is preliminary data.</text>
</comment>
<dbReference type="Proteomes" id="UP001386955">
    <property type="component" value="Unassembled WGS sequence"/>
</dbReference>
<evidence type="ECO:0000313" key="2">
    <source>
        <dbReference type="Proteomes" id="UP001386955"/>
    </source>
</evidence>
<gene>
    <name evidence="1" type="ORF">VNO78_20863</name>
</gene>
<proteinExistence type="predicted"/>
<protein>
    <submittedName>
        <fullName evidence="1">Uncharacterized protein</fullName>
    </submittedName>
</protein>
<organism evidence="1 2">
    <name type="scientific">Psophocarpus tetragonolobus</name>
    <name type="common">Winged bean</name>
    <name type="synonym">Dolichos tetragonolobus</name>
    <dbReference type="NCBI Taxonomy" id="3891"/>
    <lineage>
        <taxon>Eukaryota</taxon>
        <taxon>Viridiplantae</taxon>
        <taxon>Streptophyta</taxon>
        <taxon>Embryophyta</taxon>
        <taxon>Tracheophyta</taxon>
        <taxon>Spermatophyta</taxon>
        <taxon>Magnoliopsida</taxon>
        <taxon>eudicotyledons</taxon>
        <taxon>Gunneridae</taxon>
        <taxon>Pentapetalae</taxon>
        <taxon>rosids</taxon>
        <taxon>fabids</taxon>
        <taxon>Fabales</taxon>
        <taxon>Fabaceae</taxon>
        <taxon>Papilionoideae</taxon>
        <taxon>50 kb inversion clade</taxon>
        <taxon>NPAAA clade</taxon>
        <taxon>indigoferoid/millettioid clade</taxon>
        <taxon>Phaseoleae</taxon>
        <taxon>Psophocarpus</taxon>
    </lineage>
</organism>
<sequence length="245" mass="26013">MIGSDNATVQFGNLEFQLIRNEMAPVVVDREGGNKVHIVGLLGIELQNEFQKAGAYIDSHEGDALEIQMTHIDSQNMVAHIDSHKGGASSLSGGIFSPSTLTIQVVSSSSCLQVAEVTVVGAIRFTGVNSCGDDELSKQLELLTIVSDVSLSVGPRVVLNVEKKAIDGCLFTPSHVVRSLRKRPLSVRSFPLGPPAQLRDVPIVHAGEESASKVSGSQNGCGKAGKAANRSIRFSHGNVSDRQFL</sequence>
<evidence type="ECO:0000313" key="1">
    <source>
        <dbReference type="EMBL" id="KAK7392424.1"/>
    </source>
</evidence>
<dbReference type="AlphaFoldDB" id="A0AAN9XHJ9"/>
<dbReference type="EMBL" id="JAYMYS010000005">
    <property type="protein sequence ID" value="KAK7392424.1"/>
    <property type="molecule type" value="Genomic_DNA"/>
</dbReference>
<accession>A0AAN9XHJ9</accession>
<name>A0AAN9XHJ9_PSOTE</name>
<keyword evidence="2" id="KW-1185">Reference proteome</keyword>